<gene>
    <name evidence="1" type="ORF">ABZV61_32015</name>
</gene>
<keyword evidence="2" id="KW-1185">Reference proteome</keyword>
<reference evidence="1 2" key="1">
    <citation type="submission" date="2024-06" db="EMBL/GenBank/DDBJ databases">
        <title>The Natural Products Discovery Center: Release of the First 8490 Sequenced Strains for Exploring Actinobacteria Biosynthetic Diversity.</title>
        <authorList>
            <person name="Kalkreuter E."/>
            <person name="Kautsar S.A."/>
            <person name="Yang D."/>
            <person name="Bader C.D."/>
            <person name="Teijaro C.N."/>
            <person name="Fluegel L."/>
            <person name="Davis C.M."/>
            <person name="Simpson J.R."/>
            <person name="Lauterbach L."/>
            <person name="Steele A.D."/>
            <person name="Gui C."/>
            <person name="Meng S."/>
            <person name="Li G."/>
            <person name="Viehrig K."/>
            <person name="Ye F."/>
            <person name="Su P."/>
            <person name="Kiefer A.F."/>
            <person name="Nichols A."/>
            <person name="Cepeda A.J."/>
            <person name="Yan W."/>
            <person name="Fan B."/>
            <person name="Jiang Y."/>
            <person name="Adhikari A."/>
            <person name="Zheng C.-J."/>
            <person name="Schuster L."/>
            <person name="Cowan T.M."/>
            <person name="Smanski M.J."/>
            <person name="Chevrette M.G."/>
            <person name="De Carvalho L.P.S."/>
            <person name="Shen B."/>
        </authorList>
    </citation>
    <scope>NUCLEOTIDE SEQUENCE [LARGE SCALE GENOMIC DNA]</scope>
    <source>
        <strain evidence="1 2">NPDC005137</strain>
    </source>
</reference>
<dbReference type="EMBL" id="JBEXIP010000036">
    <property type="protein sequence ID" value="MET8437305.1"/>
    <property type="molecule type" value="Genomic_DNA"/>
</dbReference>
<evidence type="ECO:0000313" key="2">
    <source>
        <dbReference type="Proteomes" id="UP001550044"/>
    </source>
</evidence>
<accession>A0ABV2UHH9</accession>
<sequence length="50" mass="5898">MRSEHPKVCLPVGLLPEVRKDPAERQLYAVAADDFHRIRITHRSDFRIEK</sequence>
<dbReference type="Proteomes" id="UP001550044">
    <property type="component" value="Unassembled WGS sequence"/>
</dbReference>
<proteinExistence type="predicted"/>
<comment type="caution">
    <text evidence="1">The sequence shown here is derived from an EMBL/GenBank/DDBJ whole genome shotgun (WGS) entry which is preliminary data.</text>
</comment>
<name>A0ABV2UHH9_9ACTN</name>
<dbReference type="RefSeq" id="WP_356503256.1">
    <property type="nucleotide sequence ID" value="NZ_JBEXEF010000010.1"/>
</dbReference>
<protein>
    <submittedName>
        <fullName evidence="1">Uncharacterized protein</fullName>
    </submittedName>
</protein>
<organism evidence="1 2">
    <name type="scientific">Streptomyces sp. 900116325</name>
    <dbReference type="NCBI Taxonomy" id="3154295"/>
    <lineage>
        <taxon>Bacteria</taxon>
        <taxon>Bacillati</taxon>
        <taxon>Actinomycetota</taxon>
        <taxon>Actinomycetes</taxon>
        <taxon>Kitasatosporales</taxon>
        <taxon>Streptomycetaceae</taxon>
        <taxon>Streptomyces</taxon>
    </lineage>
</organism>
<evidence type="ECO:0000313" key="1">
    <source>
        <dbReference type="EMBL" id="MET8437305.1"/>
    </source>
</evidence>